<evidence type="ECO:0000259" key="7">
    <source>
        <dbReference type="Pfam" id="PF00482"/>
    </source>
</evidence>
<dbReference type="OrthoDB" id="3267562at2"/>
<comment type="subcellular location">
    <subcellularLocation>
        <location evidence="1">Cell membrane</location>
        <topology evidence="1">Multi-pass membrane protein</topology>
    </subcellularLocation>
</comment>
<evidence type="ECO:0000256" key="6">
    <source>
        <dbReference type="SAM" id="Phobius"/>
    </source>
</evidence>
<dbReference type="EMBL" id="SOHM01000018">
    <property type="protein sequence ID" value="TFD91141.1"/>
    <property type="molecule type" value="Genomic_DNA"/>
</dbReference>
<comment type="caution">
    <text evidence="8">The sequence shown here is derived from an EMBL/GenBank/DDBJ whole genome shotgun (WGS) entry which is preliminary data.</text>
</comment>
<evidence type="ECO:0000256" key="3">
    <source>
        <dbReference type="ARBA" id="ARBA00022692"/>
    </source>
</evidence>
<gene>
    <name evidence="8" type="ORF">E3T61_09780</name>
</gene>
<feature type="transmembrane region" description="Helical" evidence="6">
    <location>
        <begin position="103"/>
        <end position="124"/>
    </location>
</feature>
<protein>
    <recommendedName>
        <fullName evidence="7">Type II secretion system protein GspF domain-containing protein</fullName>
    </recommendedName>
</protein>
<feature type="domain" description="Type II secretion system protein GspF" evidence="7">
    <location>
        <begin position="192"/>
        <end position="249"/>
    </location>
</feature>
<reference evidence="8 9" key="1">
    <citation type="submission" date="2019-03" db="EMBL/GenBank/DDBJ databases">
        <title>Genomics of glacier-inhabiting Cryobacterium strains.</title>
        <authorList>
            <person name="Liu Q."/>
            <person name="Xin Y.-H."/>
        </authorList>
    </citation>
    <scope>NUCLEOTIDE SEQUENCE [LARGE SCALE GENOMIC DNA]</scope>
    <source>
        <strain evidence="8 9">Sr59</strain>
    </source>
</reference>
<dbReference type="GO" id="GO:0005886">
    <property type="term" value="C:plasma membrane"/>
    <property type="evidence" value="ECO:0007669"/>
    <property type="project" value="UniProtKB-SubCell"/>
</dbReference>
<dbReference type="RefSeq" id="WP_134640661.1">
    <property type="nucleotide sequence ID" value="NZ_SOHM01000018.1"/>
</dbReference>
<feature type="transmembrane region" description="Helical" evidence="6">
    <location>
        <begin position="228"/>
        <end position="254"/>
    </location>
</feature>
<keyword evidence="3 6" id="KW-0812">Transmembrane</keyword>
<keyword evidence="9" id="KW-1185">Reference proteome</keyword>
<evidence type="ECO:0000256" key="2">
    <source>
        <dbReference type="ARBA" id="ARBA00022475"/>
    </source>
</evidence>
<dbReference type="PANTHER" id="PTHR35007:SF4">
    <property type="entry name" value="CONSERVED TRANSMEMBRANE PROTEIN-RELATED"/>
    <property type="match status" value="1"/>
</dbReference>
<evidence type="ECO:0000256" key="4">
    <source>
        <dbReference type="ARBA" id="ARBA00022989"/>
    </source>
</evidence>
<keyword evidence="2" id="KW-1003">Cell membrane</keyword>
<accession>A0A4R9BWA7</accession>
<dbReference type="Pfam" id="PF00482">
    <property type="entry name" value="T2SSF"/>
    <property type="match status" value="1"/>
</dbReference>
<evidence type="ECO:0000313" key="8">
    <source>
        <dbReference type="EMBL" id="TFD91141.1"/>
    </source>
</evidence>
<sequence length="265" mass="27476">GRAARAGDNVADAIAEAAAGLSDQLADAWRALAAAWDVATRAGAPLSGCLRDLAAAFRELGQLHRDLVVALTGPRATARLVMVLPLVALLFGSLMGFDTLRTLLLTGPGLACLAAGSVLMFAAARWNRRLVRRAQAGGPAPGLELDLTAIGMTGGGSLDGARRTARQSAERFGLRTPGADHTATDAVIDRVLTLSARAGVPAAELLRSEAEQLRRDARTEGRQRAETLAVVLMIPLGVCVLPAFMLVGVAPLLLSVLTSTLGSFE</sequence>
<keyword evidence="5 6" id="KW-0472">Membrane</keyword>
<organism evidence="8 9">
    <name type="scientific">Cryobacterium lactosi</name>
    <dbReference type="NCBI Taxonomy" id="1259202"/>
    <lineage>
        <taxon>Bacteria</taxon>
        <taxon>Bacillati</taxon>
        <taxon>Actinomycetota</taxon>
        <taxon>Actinomycetes</taxon>
        <taxon>Micrococcales</taxon>
        <taxon>Microbacteriaceae</taxon>
        <taxon>Cryobacterium</taxon>
    </lineage>
</organism>
<name>A0A4R9BWA7_9MICO</name>
<keyword evidence="4 6" id="KW-1133">Transmembrane helix</keyword>
<feature type="non-terminal residue" evidence="8">
    <location>
        <position position="1"/>
    </location>
</feature>
<proteinExistence type="predicted"/>
<feature type="transmembrane region" description="Helical" evidence="6">
    <location>
        <begin position="80"/>
        <end position="97"/>
    </location>
</feature>
<evidence type="ECO:0000256" key="5">
    <source>
        <dbReference type="ARBA" id="ARBA00023136"/>
    </source>
</evidence>
<dbReference type="AlphaFoldDB" id="A0A4R9BWA7"/>
<dbReference type="Proteomes" id="UP000298468">
    <property type="component" value="Unassembled WGS sequence"/>
</dbReference>
<evidence type="ECO:0000256" key="1">
    <source>
        <dbReference type="ARBA" id="ARBA00004651"/>
    </source>
</evidence>
<dbReference type="PANTHER" id="PTHR35007">
    <property type="entry name" value="INTEGRAL MEMBRANE PROTEIN-RELATED"/>
    <property type="match status" value="1"/>
</dbReference>
<dbReference type="InterPro" id="IPR018076">
    <property type="entry name" value="T2SS_GspF_dom"/>
</dbReference>
<evidence type="ECO:0000313" key="9">
    <source>
        <dbReference type="Proteomes" id="UP000298468"/>
    </source>
</evidence>